<dbReference type="PANTHER" id="PTHR43685:SF11">
    <property type="entry name" value="GLYCOSYLTRANSFERASE TAGX-RELATED"/>
    <property type="match status" value="1"/>
</dbReference>
<comment type="caution">
    <text evidence="2">The sequence shown here is derived from an EMBL/GenBank/DDBJ whole genome shotgun (WGS) entry which is preliminary data.</text>
</comment>
<accession>A0ABQ4R5Z8</accession>
<organism evidence="2 3">
    <name type="scientific">Methylobacterium crusticola</name>
    <dbReference type="NCBI Taxonomy" id="1697972"/>
    <lineage>
        <taxon>Bacteria</taxon>
        <taxon>Pseudomonadati</taxon>
        <taxon>Pseudomonadota</taxon>
        <taxon>Alphaproteobacteria</taxon>
        <taxon>Hyphomicrobiales</taxon>
        <taxon>Methylobacteriaceae</taxon>
        <taxon>Methylobacterium</taxon>
    </lineage>
</organism>
<name>A0ABQ4R5Z8_9HYPH</name>
<dbReference type="RefSeq" id="WP_162501453.1">
    <property type="nucleotide sequence ID" value="NZ_BPQH01000025.1"/>
</dbReference>
<evidence type="ECO:0000313" key="3">
    <source>
        <dbReference type="Proteomes" id="UP001055167"/>
    </source>
</evidence>
<reference evidence="2" key="1">
    <citation type="journal article" date="2021" name="Front. Microbiol.">
        <title>Comprehensive Comparative Genomics and Phenotyping of Methylobacterium Species.</title>
        <authorList>
            <person name="Alessa O."/>
            <person name="Ogura Y."/>
            <person name="Fujitani Y."/>
            <person name="Takami H."/>
            <person name="Hayashi T."/>
            <person name="Sahin N."/>
            <person name="Tani A."/>
        </authorList>
    </citation>
    <scope>NUCLEOTIDE SEQUENCE</scope>
    <source>
        <strain evidence="2">KCTC 52305</strain>
    </source>
</reference>
<dbReference type="InterPro" id="IPR050834">
    <property type="entry name" value="Glycosyltransf_2"/>
</dbReference>
<dbReference type="Gene3D" id="3.90.550.10">
    <property type="entry name" value="Spore Coat Polysaccharide Biosynthesis Protein SpsA, Chain A"/>
    <property type="match status" value="1"/>
</dbReference>
<dbReference type="PANTHER" id="PTHR43685">
    <property type="entry name" value="GLYCOSYLTRANSFERASE"/>
    <property type="match status" value="1"/>
</dbReference>
<dbReference type="SUPFAM" id="SSF53448">
    <property type="entry name" value="Nucleotide-diphospho-sugar transferases"/>
    <property type="match status" value="1"/>
</dbReference>
<dbReference type="CDD" id="cd00761">
    <property type="entry name" value="Glyco_tranf_GTA_type"/>
    <property type="match status" value="1"/>
</dbReference>
<sequence>MPSVDVIVPCYRYGKYLQECVSSVLAAKTCDVRVLILDDASPDDTPDVATRLQRDDPRVEYRRHAQNCGHIATYNEGIAWARSDYLMLLSADDFVTPGALDRAVAVLRDNPTVGMVYGQHLELRNDDAEPTLPAGASAGPDDGTCQIYDTRDFFELNRRIPQVATATVVVRTDLQKRIGGYNPELPHAGDFEMWLRFALHARVARVNAAQGVWRLHGQNMSESYFSNMMRDLEQRKRSLEVLFALPAAAAIADMRRAMNLGLATSALCCANEPFVKGNVAQAQEMMAFARRVSPEIARTLAWHIQTAKIRLGARTWLKVRALVVERLGLKLDMVLK</sequence>
<proteinExistence type="predicted"/>
<reference evidence="2" key="2">
    <citation type="submission" date="2021-08" db="EMBL/GenBank/DDBJ databases">
        <authorList>
            <person name="Tani A."/>
            <person name="Ola A."/>
            <person name="Ogura Y."/>
            <person name="Katsura K."/>
            <person name="Hayashi T."/>
        </authorList>
    </citation>
    <scope>NUCLEOTIDE SEQUENCE</scope>
    <source>
        <strain evidence="2">KCTC 52305</strain>
    </source>
</reference>
<evidence type="ECO:0000259" key="1">
    <source>
        <dbReference type="Pfam" id="PF00535"/>
    </source>
</evidence>
<dbReference type="Proteomes" id="UP001055167">
    <property type="component" value="Unassembled WGS sequence"/>
</dbReference>
<gene>
    <name evidence="2" type="ORF">OPKNFCMD_5887</name>
</gene>
<dbReference type="Pfam" id="PF00535">
    <property type="entry name" value="Glycos_transf_2"/>
    <property type="match status" value="1"/>
</dbReference>
<evidence type="ECO:0000313" key="2">
    <source>
        <dbReference type="EMBL" id="GJD53116.1"/>
    </source>
</evidence>
<dbReference type="EMBL" id="BPQH01000025">
    <property type="protein sequence ID" value="GJD53116.1"/>
    <property type="molecule type" value="Genomic_DNA"/>
</dbReference>
<dbReference type="InterPro" id="IPR029044">
    <property type="entry name" value="Nucleotide-diphossugar_trans"/>
</dbReference>
<dbReference type="InterPro" id="IPR001173">
    <property type="entry name" value="Glyco_trans_2-like"/>
</dbReference>
<feature type="domain" description="Glycosyltransferase 2-like" evidence="1">
    <location>
        <begin position="6"/>
        <end position="117"/>
    </location>
</feature>
<keyword evidence="3" id="KW-1185">Reference proteome</keyword>
<protein>
    <recommendedName>
        <fullName evidence="1">Glycosyltransferase 2-like domain-containing protein</fullName>
    </recommendedName>
</protein>